<dbReference type="GO" id="GO:0003700">
    <property type="term" value="F:DNA-binding transcription factor activity"/>
    <property type="evidence" value="ECO:0007669"/>
    <property type="project" value="InterPro"/>
</dbReference>
<sequence length="149" mass="16978">MPLDFDSALDRFKGISQENGLRLTHQRLEILRELVAAKDHPSAEMVFGRVRRRLPTISLDTVYRTLSTFDDLGLIMRVPVTGDQGRFDADTSPHHHFVCSQCKAIYDFFWDEFDALVLPTDSTALGRVEDRRVVVRGVCQRCLVNRATA</sequence>
<keyword evidence="3 7" id="KW-0862">Zinc</keyword>
<accession>A0A7C3WDD2</accession>
<feature type="binding site" evidence="7">
    <location>
        <position position="139"/>
    </location>
    <ligand>
        <name>Zn(2+)</name>
        <dbReference type="ChEBI" id="CHEBI:29105"/>
    </ligand>
</feature>
<dbReference type="GO" id="GO:1900376">
    <property type="term" value="P:regulation of secondary metabolite biosynthetic process"/>
    <property type="evidence" value="ECO:0007669"/>
    <property type="project" value="TreeGrafter"/>
</dbReference>
<dbReference type="PANTHER" id="PTHR33202">
    <property type="entry name" value="ZINC UPTAKE REGULATION PROTEIN"/>
    <property type="match status" value="1"/>
</dbReference>
<dbReference type="GO" id="GO:0008270">
    <property type="term" value="F:zinc ion binding"/>
    <property type="evidence" value="ECO:0007669"/>
    <property type="project" value="TreeGrafter"/>
</dbReference>
<dbReference type="SUPFAM" id="SSF46785">
    <property type="entry name" value="Winged helix' DNA-binding domain"/>
    <property type="match status" value="1"/>
</dbReference>
<organism evidence="8">
    <name type="scientific">Fundidesulfovibrio putealis</name>
    <dbReference type="NCBI Taxonomy" id="270496"/>
    <lineage>
        <taxon>Bacteria</taxon>
        <taxon>Pseudomonadati</taxon>
        <taxon>Thermodesulfobacteriota</taxon>
        <taxon>Desulfovibrionia</taxon>
        <taxon>Desulfovibrionales</taxon>
        <taxon>Desulfovibrionaceae</taxon>
        <taxon>Fundidesulfovibrio</taxon>
    </lineage>
</organism>
<dbReference type="Gene3D" id="3.30.1490.190">
    <property type="match status" value="1"/>
</dbReference>
<gene>
    <name evidence="8" type="ORF">ENR59_03840</name>
</gene>
<keyword evidence="7" id="KW-0479">Metal-binding</keyword>
<evidence type="ECO:0000256" key="1">
    <source>
        <dbReference type="ARBA" id="ARBA00007957"/>
    </source>
</evidence>
<feature type="binding site" evidence="7">
    <location>
        <position position="99"/>
    </location>
    <ligand>
        <name>Zn(2+)</name>
        <dbReference type="ChEBI" id="CHEBI:29105"/>
    </ligand>
</feature>
<proteinExistence type="inferred from homology"/>
<dbReference type="GO" id="GO:0000976">
    <property type="term" value="F:transcription cis-regulatory region binding"/>
    <property type="evidence" value="ECO:0007669"/>
    <property type="project" value="TreeGrafter"/>
</dbReference>
<keyword evidence="6" id="KW-0804">Transcription</keyword>
<evidence type="ECO:0000256" key="5">
    <source>
        <dbReference type="ARBA" id="ARBA00023125"/>
    </source>
</evidence>
<evidence type="ECO:0000313" key="8">
    <source>
        <dbReference type="EMBL" id="HGG92064.1"/>
    </source>
</evidence>
<dbReference type="InterPro" id="IPR002481">
    <property type="entry name" value="FUR"/>
</dbReference>
<keyword evidence="2" id="KW-0678">Repressor</keyword>
<dbReference type="PANTHER" id="PTHR33202:SF8">
    <property type="entry name" value="PEROXIDE-RESPONSIVE REPRESSOR PERR"/>
    <property type="match status" value="1"/>
</dbReference>
<name>A0A7C3WDD2_9BACT</name>
<dbReference type="InterPro" id="IPR043135">
    <property type="entry name" value="Fur_C"/>
</dbReference>
<comment type="caution">
    <text evidence="8">The sequence shown here is derived from an EMBL/GenBank/DDBJ whole genome shotgun (WGS) entry which is preliminary data.</text>
</comment>
<keyword evidence="4" id="KW-0805">Transcription regulation</keyword>
<dbReference type="InterPro" id="IPR036388">
    <property type="entry name" value="WH-like_DNA-bd_sf"/>
</dbReference>
<evidence type="ECO:0000256" key="6">
    <source>
        <dbReference type="ARBA" id="ARBA00023163"/>
    </source>
</evidence>
<dbReference type="InterPro" id="IPR036390">
    <property type="entry name" value="WH_DNA-bd_sf"/>
</dbReference>
<comment type="cofactor">
    <cofactor evidence="7">
        <name>Zn(2+)</name>
        <dbReference type="ChEBI" id="CHEBI:29105"/>
    </cofactor>
    <text evidence="7">Binds 1 zinc ion per subunit.</text>
</comment>
<evidence type="ECO:0000256" key="2">
    <source>
        <dbReference type="ARBA" id="ARBA00022491"/>
    </source>
</evidence>
<evidence type="ECO:0000256" key="3">
    <source>
        <dbReference type="ARBA" id="ARBA00022833"/>
    </source>
</evidence>
<evidence type="ECO:0000256" key="4">
    <source>
        <dbReference type="ARBA" id="ARBA00023015"/>
    </source>
</evidence>
<keyword evidence="5" id="KW-0238">DNA-binding</keyword>
<feature type="binding site" evidence="7">
    <location>
        <position position="102"/>
    </location>
    <ligand>
        <name>Zn(2+)</name>
        <dbReference type="ChEBI" id="CHEBI:29105"/>
    </ligand>
</feature>
<dbReference type="GO" id="GO:0045892">
    <property type="term" value="P:negative regulation of DNA-templated transcription"/>
    <property type="evidence" value="ECO:0007669"/>
    <property type="project" value="TreeGrafter"/>
</dbReference>
<dbReference type="Gene3D" id="1.10.10.10">
    <property type="entry name" value="Winged helix-like DNA-binding domain superfamily/Winged helix DNA-binding domain"/>
    <property type="match status" value="1"/>
</dbReference>
<dbReference type="AlphaFoldDB" id="A0A7C3WDD2"/>
<comment type="similarity">
    <text evidence="1">Belongs to the Fur family.</text>
</comment>
<feature type="binding site" evidence="7">
    <location>
        <position position="142"/>
    </location>
    <ligand>
        <name>Zn(2+)</name>
        <dbReference type="ChEBI" id="CHEBI:29105"/>
    </ligand>
</feature>
<dbReference type="Pfam" id="PF01475">
    <property type="entry name" value="FUR"/>
    <property type="match status" value="1"/>
</dbReference>
<reference evidence="8" key="1">
    <citation type="journal article" date="2020" name="mSystems">
        <title>Genome- and Community-Level Interaction Insights into Carbon Utilization and Element Cycling Functions of Hydrothermarchaeota in Hydrothermal Sediment.</title>
        <authorList>
            <person name="Zhou Z."/>
            <person name="Liu Y."/>
            <person name="Xu W."/>
            <person name="Pan J."/>
            <person name="Luo Z.H."/>
            <person name="Li M."/>
        </authorList>
    </citation>
    <scope>NUCLEOTIDE SEQUENCE [LARGE SCALE GENOMIC DNA]</scope>
    <source>
        <strain evidence="8">SpSt-413</strain>
    </source>
</reference>
<dbReference type="EMBL" id="DSRP01000263">
    <property type="protein sequence ID" value="HGG92064.1"/>
    <property type="molecule type" value="Genomic_DNA"/>
</dbReference>
<protein>
    <submittedName>
        <fullName evidence="8">Transcriptional repressor</fullName>
    </submittedName>
</protein>
<evidence type="ECO:0000256" key="7">
    <source>
        <dbReference type="PIRSR" id="PIRSR602481-1"/>
    </source>
</evidence>
<dbReference type="CDD" id="cd07153">
    <property type="entry name" value="Fur_like"/>
    <property type="match status" value="1"/>
</dbReference>